<dbReference type="STRING" id="97972.A0A2V1D213"/>
<keyword evidence="2" id="KW-0732">Signal</keyword>
<evidence type="ECO:0000256" key="1">
    <source>
        <dbReference type="ARBA" id="ARBA00022737"/>
    </source>
</evidence>
<dbReference type="OrthoDB" id="443402at2759"/>
<evidence type="ECO:0000313" key="5">
    <source>
        <dbReference type="Proteomes" id="UP000244855"/>
    </source>
</evidence>
<proteinExistence type="predicted"/>
<protein>
    <recommendedName>
        <fullName evidence="3">Nephrocystin 3-like N-terminal domain-containing protein</fullName>
    </recommendedName>
</protein>
<feature type="domain" description="Nephrocystin 3-like N-terminal" evidence="3">
    <location>
        <begin position="2"/>
        <end position="103"/>
    </location>
</feature>
<reference evidence="4 5" key="1">
    <citation type="journal article" date="2018" name="Sci. Rep.">
        <title>Comparative genomics provides insights into the lifestyle and reveals functional heterogeneity of dark septate endophytic fungi.</title>
        <authorList>
            <person name="Knapp D.G."/>
            <person name="Nemeth J.B."/>
            <person name="Barry K."/>
            <person name="Hainaut M."/>
            <person name="Henrissat B."/>
            <person name="Johnson J."/>
            <person name="Kuo A."/>
            <person name="Lim J.H.P."/>
            <person name="Lipzen A."/>
            <person name="Nolan M."/>
            <person name="Ohm R.A."/>
            <person name="Tamas L."/>
            <person name="Grigoriev I.V."/>
            <person name="Spatafora J.W."/>
            <person name="Nagy L.G."/>
            <person name="Kovacs G.M."/>
        </authorList>
    </citation>
    <scope>NUCLEOTIDE SEQUENCE [LARGE SCALE GENOMIC DNA]</scope>
    <source>
        <strain evidence="4 5">DSE2036</strain>
    </source>
</reference>
<evidence type="ECO:0000256" key="2">
    <source>
        <dbReference type="SAM" id="SignalP"/>
    </source>
</evidence>
<sequence length="243" mass="28156">MQRSLQGLMCTLLYALLIQMPSLVEHVSSDGDVWKKRTQNDWSIHDLERTFCDLFKKRSQPLCVFIDGLDEIDSEISNGQINLISLIKRLSNLNGIKFCVASRPETVLKSQLSEYPQMKLQDLTRRDILRLVTDRLNTPTLNDWIDDQLHLRDPDAESEQNYEPSVQNLVKTITSRAEGIFLWVCLVTQSILSGSLALDSWKLVLGRIEALPTELESLYEDLWTRQKDNWKFYRSFTAVYLNT</sequence>
<evidence type="ECO:0000313" key="4">
    <source>
        <dbReference type="EMBL" id="PVH92025.1"/>
    </source>
</evidence>
<dbReference type="PANTHER" id="PTHR10039:SF5">
    <property type="entry name" value="NACHT DOMAIN-CONTAINING PROTEIN"/>
    <property type="match status" value="1"/>
</dbReference>
<dbReference type="InterPro" id="IPR056884">
    <property type="entry name" value="NPHP3-like_N"/>
</dbReference>
<feature type="signal peptide" evidence="2">
    <location>
        <begin position="1"/>
        <end position="26"/>
    </location>
</feature>
<dbReference type="Proteomes" id="UP000244855">
    <property type="component" value="Unassembled WGS sequence"/>
</dbReference>
<dbReference type="AlphaFoldDB" id="A0A2V1D213"/>
<dbReference type="EMBL" id="KZ805736">
    <property type="protein sequence ID" value="PVH92025.1"/>
    <property type="molecule type" value="Genomic_DNA"/>
</dbReference>
<feature type="non-terminal residue" evidence="4">
    <location>
        <position position="243"/>
    </location>
</feature>
<name>A0A2V1D213_9PLEO</name>
<feature type="chain" id="PRO_5016047365" description="Nephrocystin 3-like N-terminal domain-containing protein" evidence="2">
    <location>
        <begin position="27"/>
        <end position="243"/>
    </location>
</feature>
<gene>
    <name evidence="4" type="ORF">DM02DRAFT_576353</name>
</gene>
<evidence type="ECO:0000259" key="3">
    <source>
        <dbReference type="Pfam" id="PF24883"/>
    </source>
</evidence>
<keyword evidence="1" id="KW-0677">Repeat</keyword>
<dbReference type="Pfam" id="PF24883">
    <property type="entry name" value="NPHP3_N"/>
    <property type="match status" value="1"/>
</dbReference>
<dbReference type="PANTHER" id="PTHR10039">
    <property type="entry name" value="AMELOGENIN"/>
    <property type="match status" value="1"/>
</dbReference>
<accession>A0A2V1D213</accession>
<organism evidence="4 5">
    <name type="scientific">Periconia macrospinosa</name>
    <dbReference type="NCBI Taxonomy" id="97972"/>
    <lineage>
        <taxon>Eukaryota</taxon>
        <taxon>Fungi</taxon>
        <taxon>Dikarya</taxon>
        <taxon>Ascomycota</taxon>
        <taxon>Pezizomycotina</taxon>
        <taxon>Dothideomycetes</taxon>
        <taxon>Pleosporomycetidae</taxon>
        <taxon>Pleosporales</taxon>
        <taxon>Massarineae</taxon>
        <taxon>Periconiaceae</taxon>
        <taxon>Periconia</taxon>
    </lineage>
</organism>
<keyword evidence="5" id="KW-1185">Reference proteome</keyword>